<name>A0ABR9E3T9_9GAMM</name>
<proteinExistence type="predicted"/>
<accession>A0ABR9E3T9</accession>
<organism evidence="1 2">
    <name type="scientific">Pseudoalteromonas aliena SW19</name>
    <dbReference type="NCBI Taxonomy" id="1314866"/>
    <lineage>
        <taxon>Bacteria</taxon>
        <taxon>Pseudomonadati</taxon>
        <taxon>Pseudomonadota</taxon>
        <taxon>Gammaproteobacteria</taxon>
        <taxon>Alteromonadales</taxon>
        <taxon>Pseudoalteromonadaceae</taxon>
        <taxon>Pseudoalteromonas</taxon>
    </lineage>
</organism>
<evidence type="ECO:0008006" key="3">
    <source>
        <dbReference type="Google" id="ProtNLM"/>
    </source>
</evidence>
<evidence type="ECO:0000313" key="2">
    <source>
        <dbReference type="Proteomes" id="UP000648482"/>
    </source>
</evidence>
<dbReference type="Proteomes" id="UP000648482">
    <property type="component" value="Unassembled WGS sequence"/>
</dbReference>
<gene>
    <name evidence="1" type="ORF">PALI_b0222</name>
</gene>
<reference evidence="1 2" key="1">
    <citation type="submission" date="2015-06" db="EMBL/GenBank/DDBJ databases">
        <title>Genome sequence of Pseudoalteromonas aliena.</title>
        <authorList>
            <person name="Xie B.-B."/>
            <person name="Rong J.-C."/>
            <person name="Qin Q.-L."/>
            <person name="Zhang Y.-Z."/>
        </authorList>
    </citation>
    <scope>NUCLEOTIDE SEQUENCE [LARGE SCALE GENOMIC DNA]</scope>
    <source>
        <strain evidence="1 2">SW19</strain>
    </source>
</reference>
<protein>
    <recommendedName>
        <fullName evidence="3">Transposase</fullName>
    </recommendedName>
</protein>
<sequence>MKQNKNSAMVYFSKKTNKKRVMLQACYIFMLEYLNGSRQE</sequence>
<comment type="caution">
    <text evidence="1">The sequence shown here is derived from an EMBL/GenBank/DDBJ whole genome shotgun (WGS) entry which is preliminary data.</text>
</comment>
<evidence type="ECO:0000313" key="1">
    <source>
        <dbReference type="EMBL" id="MBE0361274.1"/>
    </source>
</evidence>
<keyword evidence="2" id="KW-1185">Reference proteome</keyword>
<dbReference type="EMBL" id="AQGU01000029">
    <property type="protein sequence ID" value="MBE0361274.1"/>
    <property type="molecule type" value="Genomic_DNA"/>
</dbReference>